<organism evidence="1 2">
    <name type="scientific">Pogonophryne albipinna</name>
    <dbReference type="NCBI Taxonomy" id="1090488"/>
    <lineage>
        <taxon>Eukaryota</taxon>
        <taxon>Metazoa</taxon>
        <taxon>Chordata</taxon>
        <taxon>Craniata</taxon>
        <taxon>Vertebrata</taxon>
        <taxon>Euteleostomi</taxon>
        <taxon>Actinopterygii</taxon>
        <taxon>Neopterygii</taxon>
        <taxon>Teleostei</taxon>
        <taxon>Neoteleostei</taxon>
        <taxon>Acanthomorphata</taxon>
        <taxon>Eupercaria</taxon>
        <taxon>Perciformes</taxon>
        <taxon>Notothenioidei</taxon>
        <taxon>Pogonophryne</taxon>
    </lineage>
</organism>
<gene>
    <name evidence="1" type="ORF">JOQ06_011942</name>
</gene>
<comment type="caution">
    <text evidence="1">The sequence shown here is derived from an EMBL/GenBank/DDBJ whole genome shotgun (WGS) entry which is preliminary data.</text>
</comment>
<proteinExistence type="predicted"/>
<keyword evidence="2" id="KW-1185">Reference proteome</keyword>
<dbReference type="AlphaFoldDB" id="A0AAD6BDQ2"/>
<feature type="non-terminal residue" evidence="1">
    <location>
        <position position="68"/>
    </location>
</feature>
<sequence>CDSEIDIDDKRLYRLISNGSSASGILPADVFGGGVRSENLGFAGLDSKWRRNEMRRELTGRIQLPTGT</sequence>
<evidence type="ECO:0000313" key="1">
    <source>
        <dbReference type="EMBL" id="KAJ4942072.1"/>
    </source>
</evidence>
<accession>A0AAD6BDQ2</accession>
<name>A0AAD6BDQ2_9TELE</name>
<evidence type="ECO:0000313" key="2">
    <source>
        <dbReference type="Proteomes" id="UP001219934"/>
    </source>
</evidence>
<reference evidence="1" key="1">
    <citation type="submission" date="2022-11" db="EMBL/GenBank/DDBJ databases">
        <title>Chromosome-level genome of Pogonophryne albipinna.</title>
        <authorList>
            <person name="Jo E."/>
        </authorList>
    </citation>
    <scope>NUCLEOTIDE SEQUENCE</scope>
    <source>
        <strain evidence="1">SGF0006</strain>
        <tissue evidence="1">Muscle</tissue>
    </source>
</reference>
<protein>
    <submittedName>
        <fullName evidence="1">Uncharacterized protein</fullName>
    </submittedName>
</protein>
<dbReference type="EMBL" id="JAPTMU010000006">
    <property type="protein sequence ID" value="KAJ4942072.1"/>
    <property type="molecule type" value="Genomic_DNA"/>
</dbReference>
<dbReference type="Proteomes" id="UP001219934">
    <property type="component" value="Unassembled WGS sequence"/>
</dbReference>
<feature type="non-terminal residue" evidence="1">
    <location>
        <position position="1"/>
    </location>
</feature>